<name>A0AA50AD43_9VIRU</name>
<sequence>MGIVPSTFYEWKKSYSEISEALKRGKEVIDDEAEEALIKAMIGYYAEETRTIIQVVDGKETKRIEKINRYYPPNVTAIIFWLKNRRPQKWRDIKAIDAEQSIKADTSLKVVVDYGDSN</sequence>
<proteinExistence type="predicted"/>
<protein>
    <submittedName>
        <fullName evidence="1">Terminase small subunit</fullName>
    </submittedName>
</protein>
<dbReference type="EMBL" id="OQ890317">
    <property type="protein sequence ID" value="WLJ25822.1"/>
    <property type="molecule type" value="Genomic_DNA"/>
</dbReference>
<reference evidence="1" key="1">
    <citation type="submission" date="2023-04" db="EMBL/GenBank/DDBJ databases">
        <title>The human skin virome in hidradenitis suppurativa patients.</title>
        <authorList>
            <person name="Jansen D."/>
        </authorList>
    </citation>
    <scope>NUCLEOTIDE SEQUENCE</scope>
    <source>
        <strain evidence="1">VC3_JansenPhageG</strain>
    </source>
</reference>
<accession>A0AA50AD43</accession>
<evidence type="ECO:0000313" key="1">
    <source>
        <dbReference type="EMBL" id="WLJ25822.1"/>
    </source>
</evidence>
<organism evidence="1">
    <name type="scientific">Firmicutes phage HS10</name>
    <dbReference type="NCBI Taxonomy" id="3056392"/>
    <lineage>
        <taxon>Viruses</taxon>
    </lineage>
</organism>